<dbReference type="Pfam" id="PF19953">
    <property type="entry name" value="EACC1"/>
    <property type="match status" value="1"/>
</dbReference>
<proteinExistence type="predicted"/>
<dbReference type="InterPro" id="IPR045428">
    <property type="entry name" value="EACC1"/>
</dbReference>
<gene>
    <name evidence="1" type="ORF">CLV70_103450</name>
</gene>
<comment type="caution">
    <text evidence="1">The sequence shown here is derived from an EMBL/GenBank/DDBJ whole genome shotgun (WGS) entry which is preliminary data.</text>
</comment>
<dbReference type="Proteomes" id="UP000239209">
    <property type="component" value="Unassembled WGS sequence"/>
</dbReference>
<name>A0A2T0SDU8_9ACTN</name>
<organism evidence="1 2">
    <name type="scientific">Pseudosporangium ferrugineum</name>
    <dbReference type="NCBI Taxonomy" id="439699"/>
    <lineage>
        <taxon>Bacteria</taxon>
        <taxon>Bacillati</taxon>
        <taxon>Actinomycetota</taxon>
        <taxon>Actinomycetes</taxon>
        <taxon>Micromonosporales</taxon>
        <taxon>Micromonosporaceae</taxon>
        <taxon>Pseudosporangium</taxon>
    </lineage>
</organism>
<evidence type="ECO:0000313" key="1">
    <source>
        <dbReference type="EMBL" id="PRY31561.1"/>
    </source>
</evidence>
<evidence type="ECO:0000313" key="2">
    <source>
        <dbReference type="Proteomes" id="UP000239209"/>
    </source>
</evidence>
<dbReference type="EMBL" id="PVZG01000003">
    <property type="protein sequence ID" value="PRY31561.1"/>
    <property type="molecule type" value="Genomic_DNA"/>
</dbReference>
<reference evidence="1 2" key="1">
    <citation type="submission" date="2018-03" db="EMBL/GenBank/DDBJ databases">
        <title>Genomic Encyclopedia of Archaeal and Bacterial Type Strains, Phase II (KMG-II): from individual species to whole genera.</title>
        <authorList>
            <person name="Goeker M."/>
        </authorList>
    </citation>
    <scope>NUCLEOTIDE SEQUENCE [LARGE SCALE GENOMIC DNA]</scope>
    <source>
        <strain evidence="1 2">DSM 45348</strain>
    </source>
</reference>
<dbReference type="AlphaFoldDB" id="A0A2T0SDU8"/>
<accession>A0A2T0SDU8</accession>
<sequence>MPVELRLECASTEDAESLHRWLRGEQAVRVDGRLARGRDGDPETMGTLLDVLTLVIGSGLSAGQLALAVASWRDSRRPSPRVTIVHTGPDGSVIRIEAEDHRALTAALQRLEDREQR</sequence>
<keyword evidence="2" id="KW-1185">Reference proteome</keyword>
<protein>
    <submittedName>
        <fullName evidence="1">Uncharacterized protein</fullName>
    </submittedName>
</protein>